<reference evidence="2" key="1">
    <citation type="journal article" date="2021" name="Genome Biol. Evol.">
        <title>A High-Quality Reference Genome for a Parasitic Bivalve with Doubly Uniparental Inheritance (Bivalvia: Unionida).</title>
        <authorList>
            <person name="Smith C.H."/>
        </authorList>
    </citation>
    <scope>NUCLEOTIDE SEQUENCE</scope>
    <source>
        <strain evidence="2">CHS0354</strain>
    </source>
</reference>
<reference evidence="2" key="3">
    <citation type="submission" date="2023-05" db="EMBL/GenBank/DDBJ databases">
        <authorList>
            <person name="Smith C.H."/>
        </authorList>
    </citation>
    <scope>NUCLEOTIDE SEQUENCE</scope>
    <source>
        <strain evidence="2">CHS0354</strain>
        <tissue evidence="2">Mantle</tissue>
    </source>
</reference>
<dbReference type="AlphaFoldDB" id="A0AAE0VP15"/>
<protein>
    <submittedName>
        <fullName evidence="2">Uncharacterized protein</fullName>
    </submittedName>
</protein>
<feature type="transmembrane region" description="Helical" evidence="1">
    <location>
        <begin position="6"/>
        <end position="30"/>
    </location>
</feature>
<evidence type="ECO:0000313" key="2">
    <source>
        <dbReference type="EMBL" id="KAK3583740.1"/>
    </source>
</evidence>
<name>A0AAE0VP15_9BIVA</name>
<sequence>MASHIFNKISLACGIHWLAPNIGAIIYQIVFRRKPGHMKLLQQMVVCGDAVCWLFKRRCGGVSLRLLFESLKILF</sequence>
<evidence type="ECO:0000313" key="3">
    <source>
        <dbReference type="Proteomes" id="UP001195483"/>
    </source>
</evidence>
<dbReference type="Proteomes" id="UP001195483">
    <property type="component" value="Unassembled WGS sequence"/>
</dbReference>
<gene>
    <name evidence="2" type="ORF">CHS0354_022773</name>
</gene>
<keyword evidence="1" id="KW-0472">Membrane</keyword>
<proteinExistence type="predicted"/>
<keyword evidence="1" id="KW-0812">Transmembrane</keyword>
<accession>A0AAE0VP15</accession>
<keyword evidence="1" id="KW-1133">Transmembrane helix</keyword>
<comment type="caution">
    <text evidence="2">The sequence shown here is derived from an EMBL/GenBank/DDBJ whole genome shotgun (WGS) entry which is preliminary data.</text>
</comment>
<dbReference type="EMBL" id="JAEAOA010001385">
    <property type="protein sequence ID" value="KAK3583740.1"/>
    <property type="molecule type" value="Genomic_DNA"/>
</dbReference>
<reference evidence="2" key="2">
    <citation type="journal article" date="2021" name="Genome Biol. Evol.">
        <title>Developing a high-quality reference genome for a parasitic bivalve with doubly uniparental inheritance (Bivalvia: Unionida).</title>
        <authorList>
            <person name="Smith C.H."/>
        </authorList>
    </citation>
    <scope>NUCLEOTIDE SEQUENCE</scope>
    <source>
        <strain evidence="2">CHS0354</strain>
        <tissue evidence="2">Mantle</tissue>
    </source>
</reference>
<keyword evidence="3" id="KW-1185">Reference proteome</keyword>
<organism evidence="2 3">
    <name type="scientific">Potamilus streckersoni</name>
    <dbReference type="NCBI Taxonomy" id="2493646"/>
    <lineage>
        <taxon>Eukaryota</taxon>
        <taxon>Metazoa</taxon>
        <taxon>Spiralia</taxon>
        <taxon>Lophotrochozoa</taxon>
        <taxon>Mollusca</taxon>
        <taxon>Bivalvia</taxon>
        <taxon>Autobranchia</taxon>
        <taxon>Heteroconchia</taxon>
        <taxon>Palaeoheterodonta</taxon>
        <taxon>Unionida</taxon>
        <taxon>Unionoidea</taxon>
        <taxon>Unionidae</taxon>
        <taxon>Ambleminae</taxon>
        <taxon>Lampsilini</taxon>
        <taxon>Potamilus</taxon>
    </lineage>
</organism>
<evidence type="ECO:0000256" key="1">
    <source>
        <dbReference type="SAM" id="Phobius"/>
    </source>
</evidence>